<dbReference type="PANTHER" id="PTHR30160:SF7">
    <property type="entry name" value="ADP-HEPTOSE--LPS HEPTOSYLTRANSFERASE 2"/>
    <property type="match status" value="1"/>
</dbReference>
<proteinExistence type="predicted"/>
<dbReference type="GO" id="GO:0008713">
    <property type="term" value="F:ADP-heptose-lipopolysaccharide heptosyltransferase activity"/>
    <property type="evidence" value="ECO:0007669"/>
    <property type="project" value="TreeGrafter"/>
</dbReference>
<dbReference type="Gene3D" id="3.40.50.2000">
    <property type="entry name" value="Glycogen Phosphorylase B"/>
    <property type="match status" value="2"/>
</dbReference>
<sequence length="338" mass="35803">MTNSSLTPETVLIYSCGETIGDGLFKLPFLIDLRARFPEAKITWLAGLGPSMYAKVLAPVVKDLLDEVIEHAGIGDDLGALLPWAPRPLEGRQFDLVIDTQMTLRRSLNARRIRHTRFISPAAGFLLSDAKPKGNAKPDRHLLKALTFLADLAAPPSSAPPAFDPVAPDYKALAAELLPDGPTYIGIAPGAGDTVKVWPEANFLAVAKEQVAKGRTPVFFAGPEEAAKVPAWRAAVPEALFPEWDRSDSRPDLKGPVLVMALAGRLSAALANDSGSGHMLATGGAPLVSLFSKHDPAKYAPSAARLTIVDSKEYGGKDPELIPVGNVVAAVEGTIGLN</sequence>
<dbReference type="AlphaFoldDB" id="A0A9J7AQN3"/>
<dbReference type="InterPro" id="IPR002201">
    <property type="entry name" value="Glyco_trans_9"/>
</dbReference>
<dbReference type="CDD" id="cd03789">
    <property type="entry name" value="GT9_LPS_heptosyltransferase"/>
    <property type="match status" value="1"/>
</dbReference>
<organism evidence="3 4">
    <name type="scientific">Nisaea acidiphila</name>
    <dbReference type="NCBI Taxonomy" id="1862145"/>
    <lineage>
        <taxon>Bacteria</taxon>
        <taxon>Pseudomonadati</taxon>
        <taxon>Pseudomonadota</taxon>
        <taxon>Alphaproteobacteria</taxon>
        <taxon>Rhodospirillales</taxon>
        <taxon>Thalassobaculaceae</taxon>
        <taxon>Nisaea</taxon>
    </lineage>
</organism>
<keyword evidence="2" id="KW-0808">Transferase</keyword>
<keyword evidence="4" id="KW-1185">Reference proteome</keyword>
<evidence type="ECO:0000313" key="4">
    <source>
        <dbReference type="Proteomes" id="UP001060336"/>
    </source>
</evidence>
<dbReference type="EMBL" id="CP102480">
    <property type="protein sequence ID" value="UUX49543.1"/>
    <property type="molecule type" value="Genomic_DNA"/>
</dbReference>
<accession>A0A9J7AQN3</accession>
<dbReference type="PANTHER" id="PTHR30160">
    <property type="entry name" value="TETRAACYLDISACCHARIDE 4'-KINASE-RELATED"/>
    <property type="match status" value="1"/>
</dbReference>
<name>A0A9J7AQN3_9PROT</name>
<evidence type="ECO:0000256" key="2">
    <source>
        <dbReference type="ARBA" id="ARBA00022679"/>
    </source>
</evidence>
<keyword evidence="1" id="KW-0328">Glycosyltransferase</keyword>
<gene>
    <name evidence="3" type="ORF">NUH88_19355</name>
</gene>
<protein>
    <submittedName>
        <fullName evidence="3">Lipopolysaccharide heptosyltransferase family protein</fullName>
    </submittedName>
</protein>
<evidence type="ECO:0000313" key="3">
    <source>
        <dbReference type="EMBL" id="UUX49543.1"/>
    </source>
</evidence>
<reference evidence="3" key="1">
    <citation type="submission" date="2022-08" db="EMBL/GenBank/DDBJ databases">
        <title>Nisaea acidiphila sp. nov., isolated from a marine algal debris and emended description of the genus Nisaea Urios et al. 2008.</title>
        <authorList>
            <person name="Kwon K."/>
        </authorList>
    </citation>
    <scope>NUCLEOTIDE SEQUENCE</scope>
    <source>
        <strain evidence="3">MEBiC11861</strain>
    </source>
</reference>
<dbReference type="InterPro" id="IPR051199">
    <property type="entry name" value="LPS_LOS_Heptosyltrfase"/>
</dbReference>
<dbReference type="Proteomes" id="UP001060336">
    <property type="component" value="Chromosome"/>
</dbReference>
<dbReference type="Pfam" id="PF01075">
    <property type="entry name" value="Glyco_transf_9"/>
    <property type="match status" value="1"/>
</dbReference>
<dbReference type="KEGG" id="naci:NUH88_19355"/>
<dbReference type="RefSeq" id="WP_257768274.1">
    <property type="nucleotide sequence ID" value="NZ_CP102480.1"/>
</dbReference>
<dbReference type="GO" id="GO:0009244">
    <property type="term" value="P:lipopolysaccharide core region biosynthetic process"/>
    <property type="evidence" value="ECO:0007669"/>
    <property type="project" value="TreeGrafter"/>
</dbReference>
<dbReference type="SUPFAM" id="SSF53756">
    <property type="entry name" value="UDP-Glycosyltransferase/glycogen phosphorylase"/>
    <property type="match status" value="1"/>
</dbReference>
<evidence type="ECO:0000256" key="1">
    <source>
        <dbReference type="ARBA" id="ARBA00022676"/>
    </source>
</evidence>
<dbReference type="GO" id="GO:0005829">
    <property type="term" value="C:cytosol"/>
    <property type="evidence" value="ECO:0007669"/>
    <property type="project" value="TreeGrafter"/>
</dbReference>